<evidence type="ECO:0000313" key="2">
    <source>
        <dbReference type="Proteomes" id="UP000193689"/>
    </source>
</evidence>
<dbReference type="AlphaFoldDB" id="A0A1Y2DKW5"/>
<keyword evidence="2" id="KW-1185">Reference proteome</keyword>
<name>A0A1Y2DKW5_9PEZI</name>
<reference evidence="1 2" key="1">
    <citation type="submission" date="2016-07" db="EMBL/GenBank/DDBJ databases">
        <title>Pervasive Adenine N6-methylation of Active Genes in Fungi.</title>
        <authorList>
            <consortium name="DOE Joint Genome Institute"/>
            <person name="Mondo S.J."/>
            <person name="Dannebaum R.O."/>
            <person name="Kuo R.C."/>
            <person name="Labutti K."/>
            <person name="Haridas S."/>
            <person name="Kuo A."/>
            <person name="Salamov A."/>
            <person name="Ahrendt S.R."/>
            <person name="Lipzen A."/>
            <person name="Sullivan W."/>
            <person name="Andreopoulos W.B."/>
            <person name="Clum A."/>
            <person name="Lindquist E."/>
            <person name="Daum C."/>
            <person name="Ramamoorthy G.K."/>
            <person name="Gryganskyi A."/>
            <person name="Culley D."/>
            <person name="Magnuson J.K."/>
            <person name="James T.Y."/>
            <person name="O'Malley M.A."/>
            <person name="Stajich J.E."/>
            <person name="Spatafora J.W."/>
            <person name="Visel A."/>
            <person name="Grigoriev I.V."/>
        </authorList>
    </citation>
    <scope>NUCLEOTIDE SEQUENCE [LARGE SCALE GENOMIC DNA]</scope>
    <source>
        <strain evidence="1 2">CBS 129021</strain>
    </source>
</reference>
<organism evidence="1 2">
    <name type="scientific">Pseudomassariella vexata</name>
    <dbReference type="NCBI Taxonomy" id="1141098"/>
    <lineage>
        <taxon>Eukaryota</taxon>
        <taxon>Fungi</taxon>
        <taxon>Dikarya</taxon>
        <taxon>Ascomycota</taxon>
        <taxon>Pezizomycotina</taxon>
        <taxon>Sordariomycetes</taxon>
        <taxon>Xylariomycetidae</taxon>
        <taxon>Amphisphaeriales</taxon>
        <taxon>Pseudomassariaceae</taxon>
        <taxon>Pseudomassariella</taxon>
    </lineage>
</organism>
<dbReference type="RefSeq" id="XP_040712354.1">
    <property type="nucleotide sequence ID" value="XM_040858658.1"/>
</dbReference>
<evidence type="ECO:0000313" key="1">
    <source>
        <dbReference type="EMBL" id="ORY59920.1"/>
    </source>
</evidence>
<dbReference type="STRING" id="1141098.A0A1Y2DKW5"/>
<dbReference type="GeneID" id="63774870"/>
<gene>
    <name evidence="1" type="ORF">BCR38DRAFT_412142</name>
</gene>
<comment type="caution">
    <text evidence="1">The sequence shown here is derived from an EMBL/GenBank/DDBJ whole genome shotgun (WGS) entry which is preliminary data.</text>
</comment>
<proteinExistence type="predicted"/>
<dbReference type="OrthoDB" id="5027863at2759"/>
<protein>
    <submittedName>
        <fullName evidence="1">Uncharacterized protein</fullName>
    </submittedName>
</protein>
<accession>A0A1Y2DKW5</accession>
<dbReference type="Proteomes" id="UP000193689">
    <property type="component" value="Unassembled WGS sequence"/>
</dbReference>
<dbReference type="InParanoid" id="A0A1Y2DKW5"/>
<sequence>MACLRDRRCAICRFEIEDRDTIIVEIGDSILEFEFQRYKVFSPPLNIGDDKDKDITIHFCLNAECEFNNQLIPWIHRACRRITRLQVSQDLLAALAFSFSPSVVNRSRRERLLRDDFASHAARGSLWPKELPTELWHLVADHFSLKDYDALVAERLSRKLSTPKETILDLSLPIHVTYRMIDGARYISGLRNRDGPVRTNSIARIETAEDYYGVRQLRFHNGYDILIVPENIIGESTVWWSISSGNQFLRISHDGLKVRRIRPLSPTTDLSSVRVSNPDITPIQIVKLTPDPAFSYSKIWMQQLRCNYPDVIGFFAQLGICGTITIREHFNGIDPQIFHQSQSFPGESRVTIGRMTHADEISVIVSKYDLFK</sequence>
<dbReference type="EMBL" id="MCFJ01000012">
    <property type="protein sequence ID" value="ORY59920.1"/>
    <property type="molecule type" value="Genomic_DNA"/>
</dbReference>